<feature type="region of interest" description="Disordered" evidence="1">
    <location>
        <begin position="1"/>
        <end position="22"/>
    </location>
</feature>
<name>A0A7Y0M0Z6_CELFI</name>
<sequence length="63" mass="6682">MQEQVPNVDAQAADPQTGATGDAAVDAALTRVVGLDERPVREHVAVFDAVHTALQDRLADTEE</sequence>
<accession>A0A7Y0M0Z6</accession>
<reference evidence="2 3" key="1">
    <citation type="submission" date="2020-04" db="EMBL/GenBank/DDBJ databases">
        <title>Sequencing and Assembly of C. fimi.</title>
        <authorList>
            <person name="Ramsey A.R."/>
        </authorList>
    </citation>
    <scope>NUCLEOTIDE SEQUENCE [LARGE SCALE GENOMIC DNA]</scope>
    <source>
        <strain evidence="2 3">SB</strain>
    </source>
</reference>
<dbReference type="AlphaFoldDB" id="A0A7Y0M0Z6"/>
<evidence type="ECO:0000313" key="2">
    <source>
        <dbReference type="EMBL" id="NMR21424.1"/>
    </source>
</evidence>
<evidence type="ECO:0000313" key="3">
    <source>
        <dbReference type="Proteomes" id="UP000562124"/>
    </source>
</evidence>
<protein>
    <submittedName>
        <fullName evidence="2">Uncharacterized protein</fullName>
    </submittedName>
</protein>
<dbReference type="RefSeq" id="WP_169325793.1">
    <property type="nucleotide sequence ID" value="NZ_JABCJJ010000034.1"/>
</dbReference>
<evidence type="ECO:0000256" key="1">
    <source>
        <dbReference type="SAM" id="MobiDB-lite"/>
    </source>
</evidence>
<comment type="caution">
    <text evidence="2">The sequence shown here is derived from an EMBL/GenBank/DDBJ whole genome shotgun (WGS) entry which is preliminary data.</text>
</comment>
<gene>
    <name evidence="2" type="ORF">HIR71_14570</name>
</gene>
<organism evidence="2 3">
    <name type="scientific">Cellulomonas fimi</name>
    <dbReference type="NCBI Taxonomy" id="1708"/>
    <lineage>
        <taxon>Bacteria</taxon>
        <taxon>Bacillati</taxon>
        <taxon>Actinomycetota</taxon>
        <taxon>Actinomycetes</taxon>
        <taxon>Micrococcales</taxon>
        <taxon>Cellulomonadaceae</taxon>
        <taxon>Cellulomonas</taxon>
    </lineage>
</organism>
<proteinExistence type="predicted"/>
<dbReference type="Proteomes" id="UP000562124">
    <property type="component" value="Unassembled WGS sequence"/>
</dbReference>
<dbReference type="EMBL" id="JABCJJ010000034">
    <property type="protein sequence ID" value="NMR21424.1"/>
    <property type="molecule type" value="Genomic_DNA"/>
</dbReference>
<keyword evidence="3" id="KW-1185">Reference proteome</keyword>